<accession>A0A0F7VTH0</accession>
<dbReference type="RefSeq" id="WP_078648121.1">
    <property type="nucleotide sequence ID" value="NZ_AZSD01000109.1"/>
</dbReference>
<dbReference type="InterPro" id="IPR006530">
    <property type="entry name" value="YD"/>
</dbReference>
<dbReference type="EMBL" id="LN831790">
    <property type="protein sequence ID" value="CQR60837.1"/>
    <property type="molecule type" value="Genomic_DNA"/>
</dbReference>
<dbReference type="InterPro" id="IPR022385">
    <property type="entry name" value="Rhs_assc_core"/>
</dbReference>
<feature type="region of interest" description="Disordered" evidence="1">
    <location>
        <begin position="259"/>
        <end position="282"/>
    </location>
</feature>
<organism evidence="2 3">
    <name type="scientific">Streptomyces leeuwenhoekii</name>
    <dbReference type="NCBI Taxonomy" id="1437453"/>
    <lineage>
        <taxon>Bacteria</taxon>
        <taxon>Bacillati</taxon>
        <taxon>Actinomycetota</taxon>
        <taxon>Actinomycetes</taxon>
        <taxon>Kitasatosporales</taxon>
        <taxon>Streptomycetaceae</taxon>
        <taxon>Streptomyces</taxon>
    </lineage>
</organism>
<dbReference type="Gene3D" id="2.180.10.10">
    <property type="entry name" value="RHS repeat-associated core"/>
    <property type="match status" value="2"/>
</dbReference>
<feature type="region of interest" description="Disordered" evidence="1">
    <location>
        <begin position="860"/>
        <end position="879"/>
    </location>
</feature>
<gene>
    <name evidence="2" type="primary">sle_13750</name>
</gene>
<evidence type="ECO:0000256" key="1">
    <source>
        <dbReference type="SAM" id="MobiDB-lite"/>
    </source>
</evidence>
<dbReference type="KEGG" id="sle:sle_13750"/>
<dbReference type="PANTHER" id="PTHR32305">
    <property type="match status" value="1"/>
</dbReference>
<dbReference type="NCBIfam" id="TIGR01643">
    <property type="entry name" value="YD_repeat_2x"/>
    <property type="match status" value="2"/>
</dbReference>
<name>A0A0F7VTH0_STRLW</name>
<dbReference type="NCBIfam" id="NF033679">
    <property type="entry name" value="DNRLRE_dom"/>
    <property type="match status" value="1"/>
</dbReference>
<dbReference type="InterPro" id="IPR050708">
    <property type="entry name" value="T6SS_VgrG/RHS"/>
</dbReference>
<feature type="compositionally biased region" description="Low complexity" evidence="1">
    <location>
        <begin position="59"/>
        <end position="71"/>
    </location>
</feature>
<reference evidence="2 3" key="1">
    <citation type="submission" date="2015-02" db="EMBL/GenBank/DDBJ databases">
        <authorList>
            <person name="Gomez-Escribano P.J."/>
        </authorList>
    </citation>
    <scope>NUCLEOTIDE SEQUENCE [LARGE SCALE GENOMIC DNA]</scope>
    <source>
        <strain evidence="3">C34 (DSM 42122 / NRRL B-24963)</strain>
    </source>
</reference>
<protein>
    <submittedName>
        <fullName evidence="2">Wall-associated protein</fullName>
    </submittedName>
</protein>
<dbReference type="Proteomes" id="UP000035016">
    <property type="component" value="Chromosome Chromosome"/>
</dbReference>
<dbReference type="Pfam" id="PF05593">
    <property type="entry name" value="RHS_repeat"/>
    <property type="match status" value="2"/>
</dbReference>
<feature type="region of interest" description="Disordered" evidence="1">
    <location>
        <begin position="53"/>
        <end position="72"/>
    </location>
</feature>
<evidence type="ECO:0000313" key="3">
    <source>
        <dbReference type="Proteomes" id="UP000035016"/>
    </source>
</evidence>
<feature type="compositionally biased region" description="Basic and acidic residues" evidence="1">
    <location>
        <begin position="261"/>
        <end position="272"/>
    </location>
</feature>
<proteinExistence type="predicted"/>
<dbReference type="PANTHER" id="PTHR32305:SF15">
    <property type="entry name" value="PROTEIN RHSA-RELATED"/>
    <property type="match status" value="1"/>
</dbReference>
<dbReference type="NCBIfam" id="TIGR03696">
    <property type="entry name" value="Rhs_assc_core"/>
    <property type="match status" value="1"/>
</dbReference>
<dbReference type="InterPro" id="IPR031325">
    <property type="entry name" value="RHS_repeat"/>
</dbReference>
<evidence type="ECO:0000313" key="2">
    <source>
        <dbReference type="EMBL" id="CQR60837.1"/>
    </source>
</evidence>
<sequence>MRPKGRRVFPLFGERTGSSRASLRRTAWAVAAVLAAETALVPLETGTAFAAEPDTTGVTATPTRKPAAPTADSTEAALLMARLQDRKIEARSERTETSTTYALPSGDLQTTTYAGPIRQKVAGAWKDIDTSLSDTGASLEPDVAAADIAVSDGGDTSLVSLGKGSKSFGLGWESKLPTPKVEDDTASYDLGGGQTLTVTALAQGFSQNVVLDTKPDEVPEYRIPLELEGLKLSVAESGHLLLTDSDGKLAAEAPAPMMWDSSKDDASGESRHQARVGTKVETADDGSQTLVLRPDADYFDQDLTYPVTVDPTSTLAVTTDTWVATNYPDSQVSSTELKSGTYDAGTTKARSYLKFDVSAFKGKHITDTNLSLYSDYSSTCATTGAGTQVRRITSSWSSSDITWSEQPSTTATGAVTSTVAKGYSSSCPAGTVNFDTDTIVQSWADGSPNYGVRIAGASETDSLTWRRFRSANYVSGDGSTEPHLTVTYNSYPSAPTSLAISPSQVNAYNGKRYVTSLTPTLSAKVTDPDGSGTKGQFEITADPAYADTSYSYTATSPSVSSGSTATLAVPSASAFPSGAHLRYRVRAHDGTDYGSWSSYTTFVLNTGKPAAPTVSCATYPEDGWTAKAADAVSCTLDTSSSDGAGYYWGLDNSALPNKKLDTVDGNGGDSATVGISPADGWHTLYARTVDSGGNLSSATAKYSFGVGEDGAAILSPQDGDDTARRLTLSAKGLTTYTGVTWQYRRGETDSWHTIPVADVTASSNAVSAWPVPVTSGTATELVWHTVSTLSEDGAIELRAAFTDGTTTGTSQAVEVTLDRDAGSAVTTAVGPGEVNELTGDYTLSGTDASAFDVSVDRTYSSRSNDTDTEGQAEIFGPGWTSSVTSEASDYTQIRKTSDTSVELLSADGSAVAFTLNAAGGWTPQTGAESLTLTGALSGATFTLTDTDANTTVFAKAADTATTWTLSSSATAVDDTTVTTISQTVTTGGKTLTRPRYVISPTGAVKAATCQADPTTKGCRVLEYVYASTTTATGSALGDYAGQVEAIRLWATTPGASASTAETIASYAYESSGRLRQVWDPRISPALKTEYTYDSDGRVATLTSPGQLPWTFGYGKAGSTLTAGAGMLLSASRSGLAKGSKTTTSGTATTTVVYDVPLSGDSAPYQMDAGTVATWGQEQAPTDATAIFPADSVPASSTGGDLTAGAYDRATISYINANGAETNAVSPGGAITTAEYDSHGNEVAGLTAANRELALGASPDAEKELAALGLTDLSTADRARQLGTESRYSADGIRLTDEYGPLHQITLAEKLTGTTAESTLAAGTVVPARSHTSYAYDEGAPATAAVSDLVTSSTTGAVIAGYATDAETVTRTTTYDWSTGGELATTGGGESATTVTTYDDAGRVATTRTPGSSGSDAGTLTYTYYDADATGTCASTEWDGLLCRTAPAAAITGGGTNPGGAVTTVYTYGRWGQVTTKAETANDVTRTTTTTPDAAGRPLKTTVTGGIGTGIPVTTIAYDEATGQVATTTTNGQTSTTAYDALGRTVSYSDGAGNTTAYTYDILDRPLTASDSVPSTTTYTYDGTTGRALSVTDSVAGVSKATAYDADGALTGESLPGGYTLATTYDPAGNQTAVTYADSSGTTVLSDAATYTIHGKQTGHTQTDGGTVTTAYGYDAAGRLTLATDGDGTTTTSRAYAFDTDDNRTSLTTTLTAADGTATTSTTAYKYDTGNRLIAEGYTYDAFGRTTELAGNAMAYYANDLVAGETVGATRTTWGLDAAGRLASSATATTGDNGTTWSTTSTTVNHYSCGCDTPSWTVTKAGSASTVSRNVSDLSGGLAITTSATGDAVLQLANLHGDISVRLDTETAIATVQRYDEYGNARDATAAAAKYGSLGAYQRATDGLAGYTLMGVRVYDPATGRFLQTDPVYGGNTNAYVYPADPIGQVDTSGELSYRNQKKSTKNYTLGISRNCSGKSKCSLTWYVKLKAIWKKYGALKFVYSIVLPGYYARKNQNYGHLESGTYTWHGSWGVPTEKNPDRGKYKVMGMTTWFDWTDNVEFSGKFTVQRICVRNPTLNVYGLFT</sequence>